<feature type="domain" description="DprA winged helix" evidence="3">
    <location>
        <begin position="300"/>
        <end position="358"/>
    </location>
</feature>
<accession>A0A2V5K9E5</accession>
<dbReference type="NCBIfam" id="TIGR00732">
    <property type="entry name" value="dprA"/>
    <property type="match status" value="1"/>
</dbReference>
<dbReference type="InterPro" id="IPR057666">
    <property type="entry name" value="DrpA_SLOG"/>
</dbReference>
<comment type="caution">
    <text evidence="4">The sequence shown here is derived from an EMBL/GenBank/DDBJ whole genome shotgun (WGS) entry which is preliminary data.</text>
</comment>
<dbReference type="InterPro" id="IPR003488">
    <property type="entry name" value="DprA"/>
</dbReference>
<dbReference type="Gene3D" id="1.10.10.10">
    <property type="entry name" value="Winged helix-like DNA-binding domain superfamily/Winged helix DNA-binding domain"/>
    <property type="match status" value="1"/>
</dbReference>
<dbReference type="AlphaFoldDB" id="A0A2V5K9E5"/>
<dbReference type="EMBL" id="QJVJ01000019">
    <property type="protein sequence ID" value="PYI50440.1"/>
    <property type="molecule type" value="Genomic_DNA"/>
</dbReference>
<reference evidence="4 5" key="1">
    <citation type="submission" date="2018-05" db="EMBL/GenBank/DDBJ databases">
        <title>Paenibacillus flagellatus sp. nov., isolated from selenium mineral soil.</title>
        <authorList>
            <person name="Dai X."/>
        </authorList>
    </citation>
    <scope>NUCLEOTIDE SEQUENCE [LARGE SCALE GENOMIC DNA]</scope>
    <source>
        <strain evidence="4 5">DXL2</strain>
    </source>
</reference>
<evidence type="ECO:0000259" key="2">
    <source>
        <dbReference type="Pfam" id="PF02481"/>
    </source>
</evidence>
<comment type="similarity">
    <text evidence="1">Belongs to the DprA/Smf family.</text>
</comment>
<dbReference type="InterPro" id="IPR041614">
    <property type="entry name" value="DprA_WH"/>
</dbReference>
<sequence>MNDRHVLFGLHELGGIGWKTIRRLESALSGAWSELLAAEKGDLLAFGLKPAMADTIKDKLTPELIARRLEEYRRGRISFMTALDADYPALLREIAQPPWVLYLRGDRTLLERSCIAVVGTRSPTAYGRKAAYELARDLSACGVCVVSGLARGIDACAHRGALTEYGSTAAVLGCGLDTIYPSENASLYAEIAEKGVLVTEYPLGTRLHAGLFPQRNRIIAGLCLGTLVVEAAERSGSLITADQALEQSRDVFAVPGPITSAKSAGTLELIRQGAKMVASAEHILEEYNGLAQLGHTRKEAASGPDPSLSADERKLLGLMSAAPVTTDELVELSGFEFGHLHSVLLNLTLKKKIVPLPGSSYASL</sequence>
<organism evidence="4 5">
    <name type="scientific">Paenibacillus flagellatus</name>
    <dbReference type="NCBI Taxonomy" id="2211139"/>
    <lineage>
        <taxon>Bacteria</taxon>
        <taxon>Bacillati</taxon>
        <taxon>Bacillota</taxon>
        <taxon>Bacilli</taxon>
        <taxon>Bacillales</taxon>
        <taxon>Paenibacillaceae</taxon>
        <taxon>Paenibacillus</taxon>
    </lineage>
</organism>
<dbReference type="GO" id="GO:0009294">
    <property type="term" value="P:DNA-mediated transformation"/>
    <property type="evidence" value="ECO:0007669"/>
    <property type="project" value="InterPro"/>
</dbReference>
<keyword evidence="5" id="KW-1185">Reference proteome</keyword>
<dbReference type="Pfam" id="PF02481">
    <property type="entry name" value="DNA_processg_A"/>
    <property type="match status" value="1"/>
</dbReference>
<evidence type="ECO:0000259" key="3">
    <source>
        <dbReference type="Pfam" id="PF17782"/>
    </source>
</evidence>
<protein>
    <submittedName>
        <fullName evidence="4">DNA-protecting protein DprA</fullName>
    </submittedName>
</protein>
<evidence type="ECO:0000313" key="4">
    <source>
        <dbReference type="EMBL" id="PYI50440.1"/>
    </source>
</evidence>
<evidence type="ECO:0000313" key="5">
    <source>
        <dbReference type="Proteomes" id="UP000247476"/>
    </source>
</evidence>
<feature type="domain" description="Smf/DprA SLOG" evidence="2">
    <location>
        <begin position="79"/>
        <end position="287"/>
    </location>
</feature>
<dbReference type="PANTHER" id="PTHR43022">
    <property type="entry name" value="PROTEIN SMF"/>
    <property type="match status" value="1"/>
</dbReference>
<name>A0A2V5K9E5_9BACL</name>
<dbReference type="InterPro" id="IPR036388">
    <property type="entry name" value="WH-like_DNA-bd_sf"/>
</dbReference>
<gene>
    <name evidence="4" type="primary">dprA</name>
    <name evidence="4" type="ORF">DLM86_29365</name>
</gene>
<dbReference type="Pfam" id="PF17782">
    <property type="entry name" value="WHD_DprA"/>
    <property type="match status" value="1"/>
</dbReference>
<dbReference type="PANTHER" id="PTHR43022:SF1">
    <property type="entry name" value="PROTEIN SMF"/>
    <property type="match status" value="1"/>
</dbReference>
<dbReference type="Gene3D" id="3.40.50.450">
    <property type="match status" value="1"/>
</dbReference>
<evidence type="ECO:0000256" key="1">
    <source>
        <dbReference type="ARBA" id="ARBA00006525"/>
    </source>
</evidence>
<dbReference type="SUPFAM" id="SSF102405">
    <property type="entry name" value="MCP/YpsA-like"/>
    <property type="match status" value="1"/>
</dbReference>
<dbReference type="Proteomes" id="UP000247476">
    <property type="component" value="Unassembled WGS sequence"/>
</dbReference>
<dbReference type="OrthoDB" id="9785707at2"/>
<proteinExistence type="inferred from homology"/>